<evidence type="ECO:0000313" key="1">
    <source>
        <dbReference type="EMBL" id="GLL05232.1"/>
    </source>
</evidence>
<reference evidence="1" key="2">
    <citation type="submission" date="2023-01" db="EMBL/GenBank/DDBJ databases">
        <authorList>
            <person name="Sun Q."/>
            <person name="Evtushenko L."/>
        </authorList>
    </citation>
    <scope>NUCLEOTIDE SEQUENCE</scope>
    <source>
        <strain evidence="1">VKM Ac-1321</strain>
    </source>
</reference>
<protein>
    <submittedName>
        <fullName evidence="1">Uncharacterized protein</fullName>
    </submittedName>
</protein>
<dbReference type="Proteomes" id="UP001143480">
    <property type="component" value="Unassembled WGS sequence"/>
</dbReference>
<dbReference type="AlphaFoldDB" id="A0A9W6NQL2"/>
<dbReference type="RefSeq" id="WP_223103065.1">
    <property type="nucleotide sequence ID" value="NZ_BAAAXA010000003.1"/>
</dbReference>
<name>A0A9W6NQL2_9ACTN</name>
<keyword evidence="2" id="KW-1185">Reference proteome</keyword>
<comment type="caution">
    <text evidence="1">The sequence shown here is derived from an EMBL/GenBank/DDBJ whole genome shotgun (WGS) entry which is preliminary data.</text>
</comment>
<reference evidence="1" key="1">
    <citation type="journal article" date="2014" name="Int. J. Syst. Evol. Microbiol.">
        <title>Complete genome sequence of Corynebacterium casei LMG S-19264T (=DSM 44701T), isolated from a smear-ripened cheese.</title>
        <authorList>
            <consortium name="US DOE Joint Genome Institute (JGI-PGF)"/>
            <person name="Walter F."/>
            <person name="Albersmeier A."/>
            <person name="Kalinowski J."/>
            <person name="Ruckert C."/>
        </authorList>
    </citation>
    <scope>NUCLEOTIDE SEQUENCE</scope>
    <source>
        <strain evidence="1">VKM Ac-1321</strain>
    </source>
</reference>
<organism evidence="1 2">
    <name type="scientific">Dactylosporangium matsuzakiense</name>
    <dbReference type="NCBI Taxonomy" id="53360"/>
    <lineage>
        <taxon>Bacteria</taxon>
        <taxon>Bacillati</taxon>
        <taxon>Actinomycetota</taxon>
        <taxon>Actinomycetes</taxon>
        <taxon>Micromonosporales</taxon>
        <taxon>Micromonosporaceae</taxon>
        <taxon>Dactylosporangium</taxon>
    </lineage>
</organism>
<proteinExistence type="predicted"/>
<sequence length="105" mass="11163">MTSILPDGYAVRLDWPVARHGGVRHEFTQFTTSLRRALRRAVGTQRYWATGPVRPLAVTVVPIGRADYDAHGRDCASLTCPTMAPLLGLAPAGAVEGTALPGPPS</sequence>
<accession>A0A9W6NQL2</accession>
<dbReference type="EMBL" id="BSFP01000054">
    <property type="protein sequence ID" value="GLL05232.1"/>
    <property type="molecule type" value="Genomic_DNA"/>
</dbReference>
<gene>
    <name evidence="1" type="ORF">GCM10017581_069790</name>
</gene>
<evidence type="ECO:0000313" key="2">
    <source>
        <dbReference type="Proteomes" id="UP001143480"/>
    </source>
</evidence>